<dbReference type="Proteomes" id="UP001497482">
    <property type="component" value="Chromosome 14"/>
</dbReference>
<proteinExistence type="predicted"/>
<evidence type="ECO:0000313" key="3">
    <source>
        <dbReference type="Proteomes" id="UP001497482"/>
    </source>
</evidence>
<sequence>MLLPSPHSIKSFFMGALMDGAARRKGGAEEEGRCGGGGEVQRCRGPTPKARFQLEVDSGRAATLADDPPEAVGLEMNAPWPEVRPESDTSLVK</sequence>
<evidence type="ECO:0000313" key="2">
    <source>
        <dbReference type="EMBL" id="CAL1580483.1"/>
    </source>
</evidence>
<reference evidence="2 3" key="1">
    <citation type="submission" date="2024-04" db="EMBL/GenBank/DDBJ databases">
        <authorList>
            <person name="Waldvogel A.-M."/>
            <person name="Schoenle A."/>
        </authorList>
    </citation>
    <scope>NUCLEOTIDE SEQUENCE [LARGE SCALE GENOMIC DNA]</scope>
</reference>
<protein>
    <submittedName>
        <fullName evidence="2">Uncharacterized protein</fullName>
    </submittedName>
</protein>
<accession>A0AAV2JS21</accession>
<evidence type="ECO:0000256" key="1">
    <source>
        <dbReference type="SAM" id="MobiDB-lite"/>
    </source>
</evidence>
<keyword evidence="3" id="KW-1185">Reference proteome</keyword>
<gene>
    <name evidence="2" type="ORF">KC01_LOCUS11320</name>
</gene>
<feature type="region of interest" description="Disordered" evidence="1">
    <location>
        <begin position="62"/>
        <end position="93"/>
    </location>
</feature>
<dbReference type="EMBL" id="OZ035836">
    <property type="protein sequence ID" value="CAL1580483.1"/>
    <property type="molecule type" value="Genomic_DNA"/>
</dbReference>
<dbReference type="AlphaFoldDB" id="A0AAV2JS21"/>
<name>A0AAV2JS21_KNICA</name>
<organism evidence="2 3">
    <name type="scientific">Knipowitschia caucasica</name>
    <name type="common">Caucasian dwarf goby</name>
    <name type="synonym">Pomatoschistus caucasicus</name>
    <dbReference type="NCBI Taxonomy" id="637954"/>
    <lineage>
        <taxon>Eukaryota</taxon>
        <taxon>Metazoa</taxon>
        <taxon>Chordata</taxon>
        <taxon>Craniata</taxon>
        <taxon>Vertebrata</taxon>
        <taxon>Euteleostomi</taxon>
        <taxon>Actinopterygii</taxon>
        <taxon>Neopterygii</taxon>
        <taxon>Teleostei</taxon>
        <taxon>Neoteleostei</taxon>
        <taxon>Acanthomorphata</taxon>
        <taxon>Gobiaria</taxon>
        <taxon>Gobiiformes</taxon>
        <taxon>Gobioidei</taxon>
        <taxon>Gobiidae</taxon>
        <taxon>Gobiinae</taxon>
        <taxon>Knipowitschia</taxon>
    </lineage>
</organism>
<feature type="region of interest" description="Disordered" evidence="1">
    <location>
        <begin position="21"/>
        <end position="42"/>
    </location>
</feature>